<protein>
    <submittedName>
        <fullName evidence="1">Uncharacterized protein</fullName>
    </submittedName>
</protein>
<sequence length="56" mass="6349">MYKRETEQCRKCQGQADALVWYQYSSRGNTVGRIIYRMRCRSGCTGLVVTGPGARS</sequence>
<dbReference type="HOGENOM" id="CLU_3009504_0_0_11"/>
<dbReference type="STRING" id="47839.BN973_01276"/>
<gene>
    <name evidence="1" type="ORF">BN973_01276</name>
</gene>
<evidence type="ECO:0000313" key="1">
    <source>
        <dbReference type="EMBL" id="CDO86928.1"/>
    </source>
</evidence>
<reference evidence="1" key="2">
    <citation type="submission" date="2014-04" db="EMBL/GenBank/DDBJ databases">
        <authorList>
            <person name="Urmite Genomes U."/>
        </authorList>
    </citation>
    <scope>NUCLEOTIDE SEQUENCE</scope>
    <source>
        <strain evidence="1">DSM 44626</strain>
    </source>
</reference>
<proteinExistence type="predicted"/>
<name>A0A024JUL4_9MYCO</name>
<accession>A0A024JUL4</accession>
<dbReference type="Proteomes" id="UP000028880">
    <property type="component" value="Unassembled WGS sequence"/>
</dbReference>
<organism evidence="1">
    <name type="scientific">Mycobacterium triplex</name>
    <dbReference type="NCBI Taxonomy" id="47839"/>
    <lineage>
        <taxon>Bacteria</taxon>
        <taxon>Bacillati</taxon>
        <taxon>Actinomycetota</taxon>
        <taxon>Actinomycetes</taxon>
        <taxon>Mycobacteriales</taxon>
        <taxon>Mycobacteriaceae</taxon>
        <taxon>Mycobacterium</taxon>
        <taxon>Mycobacterium simiae complex</taxon>
    </lineage>
</organism>
<reference evidence="1" key="1">
    <citation type="journal article" date="2014" name="Genome Announc.">
        <title>Draft Genome Sequence of Mycobacterium triplex DSM 44626.</title>
        <authorList>
            <person name="Sassi M."/>
            <person name="Croce O."/>
            <person name="Robert C."/>
            <person name="Raoult D."/>
            <person name="Drancourt M."/>
        </authorList>
    </citation>
    <scope>NUCLEOTIDE SEQUENCE [LARGE SCALE GENOMIC DNA]</scope>
    <source>
        <strain evidence="1">DSM 44626</strain>
    </source>
</reference>
<dbReference type="EMBL" id="HG964446">
    <property type="protein sequence ID" value="CDO86928.1"/>
    <property type="molecule type" value="Genomic_DNA"/>
</dbReference>
<dbReference type="AlphaFoldDB" id="A0A024JUL4"/>